<name>A0A6B0Y511_9RHOB</name>
<dbReference type="GO" id="GO:0003677">
    <property type="term" value="F:DNA binding"/>
    <property type="evidence" value="ECO:0007669"/>
    <property type="project" value="UniProtKB-KW"/>
</dbReference>
<dbReference type="InterPro" id="IPR036390">
    <property type="entry name" value="WH_DNA-bd_sf"/>
</dbReference>
<protein>
    <submittedName>
        <fullName evidence="6">IclR family transcriptional regulator</fullName>
    </submittedName>
</protein>
<keyword evidence="1" id="KW-0805">Transcription regulation</keyword>
<dbReference type="Gene3D" id="1.10.10.10">
    <property type="entry name" value="Winged helix-like DNA-binding domain superfamily/Winged helix DNA-binding domain"/>
    <property type="match status" value="1"/>
</dbReference>
<accession>A0A6B0Y511</accession>
<keyword evidence="3" id="KW-0804">Transcription</keyword>
<dbReference type="GO" id="GO:0045892">
    <property type="term" value="P:negative regulation of DNA-templated transcription"/>
    <property type="evidence" value="ECO:0007669"/>
    <property type="project" value="TreeGrafter"/>
</dbReference>
<dbReference type="PROSITE" id="PS51078">
    <property type="entry name" value="ICLR_ED"/>
    <property type="match status" value="1"/>
</dbReference>
<dbReference type="Pfam" id="PF01614">
    <property type="entry name" value="IclR_C"/>
    <property type="match status" value="1"/>
</dbReference>
<evidence type="ECO:0000256" key="2">
    <source>
        <dbReference type="ARBA" id="ARBA00023125"/>
    </source>
</evidence>
<dbReference type="SUPFAM" id="SSF46785">
    <property type="entry name" value="Winged helix' DNA-binding domain"/>
    <property type="match status" value="1"/>
</dbReference>
<reference evidence="6" key="1">
    <citation type="submission" date="2019-09" db="EMBL/GenBank/DDBJ databases">
        <title>Characterisation of the sponge microbiome using genome-centric metagenomics.</title>
        <authorList>
            <person name="Engelberts J.P."/>
            <person name="Robbins S.J."/>
            <person name="De Goeij J.M."/>
            <person name="Aranda M."/>
            <person name="Bell S.C."/>
            <person name="Webster N.S."/>
        </authorList>
    </citation>
    <scope>NUCLEOTIDE SEQUENCE</scope>
    <source>
        <strain evidence="6">SB0664_bin_43</strain>
    </source>
</reference>
<evidence type="ECO:0000259" key="4">
    <source>
        <dbReference type="PROSITE" id="PS51077"/>
    </source>
</evidence>
<dbReference type="InterPro" id="IPR036388">
    <property type="entry name" value="WH-like_DNA-bd_sf"/>
</dbReference>
<dbReference type="SMART" id="SM00346">
    <property type="entry name" value="HTH_ICLR"/>
    <property type="match status" value="1"/>
</dbReference>
<dbReference type="SUPFAM" id="SSF55781">
    <property type="entry name" value="GAF domain-like"/>
    <property type="match status" value="1"/>
</dbReference>
<dbReference type="Gene3D" id="3.30.450.40">
    <property type="match status" value="1"/>
</dbReference>
<dbReference type="EMBL" id="VXRY01000495">
    <property type="protein sequence ID" value="MXY34800.1"/>
    <property type="molecule type" value="Genomic_DNA"/>
</dbReference>
<evidence type="ECO:0000256" key="3">
    <source>
        <dbReference type="ARBA" id="ARBA00023163"/>
    </source>
</evidence>
<dbReference type="InterPro" id="IPR050707">
    <property type="entry name" value="HTH_MetabolicPath_Reg"/>
</dbReference>
<dbReference type="InterPro" id="IPR029016">
    <property type="entry name" value="GAF-like_dom_sf"/>
</dbReference>
<feature type="domain" description="IclR-ED" evidence="5">
    <location>
        <begin position="107"/>
        <end position="287"/>
    </location>
</feature>
<dbReference type="InterPro" id="IPR014757">
    <property type="entry name" value="Tscrpt_reg_IclR_C"/>
</dbReference>
<dbReference type="PROSITE" id="PS51077">
    <property type="entry name" value="HTH_ICLR"/>
    <property type="match status" value="1"/>
</dbReference>
<evidence type="ECO:0000313" key="6">
    <source>
        <dbReference type="EMBL" id="MXY34800.1"/>
    </source>
</evidence>
<organism evidence="6">
    <name type="scientific">Boseongicola sp. SB0664_bin_43</name>
    <dbReference type="NCBI Taxonomy" id="2604844"/>
    <lineage>
        <taxon>Bacteria</taxon>
        <taxon>Pseudomonadati</taxon>
        <taxon>Pseudomonadota</taxon>
        <taxon>Alphaproteobacteria</taxon>
        <taxon>Rhodobacterales</taxon>
        <taxon>Paracoccaceae</taxon>
        <taxon>Boseongicola</taxon>
    </lineage>
</organism>
<evidence type="ECO:0000256" key="1">
    <source>
        <dbReference type="ARBA" id="ARBA00023015"/>
    </source>
</evidence>
<dbReference type="PANTHER" id="PTHR30136">
    <property type="entry name" value="HELIX-TURN-HELIX TRANSCRIPTIONAL REGULATOR, ICLR FAMILY"/>
    <property type="match status" value="1"/>
</dbReference>
<dbReference type="AlphaFoldDB" id="A0A6B0Y511"/>
<feature type="domain" description="HTH iclR-type" evidence="4">
    <location>
        <begin position="44"/>
        <end position="106"/>
    </location>
</feature>
<sequence>MYCIAVKSCLAILEPISCVEPDSGTGGTGGGALDGESPHRNQGIQVISRAADILRLLGRETDGLSLGQIAKRVALPRSTVQRVVAALAVEGFISTEKGSGGIRQGPEILSLAQATASDMNDRLRPVMKRISEETGETVDLAVLDGDKMLFIDQIVGRQRLRAVSRIGETFPLTTTANGKAALACLQREHAERLIVAEVGERDSNSRAPDEILDEIEQIKDGALAKDENEHSDGICALGFAIKDSNGDIFALSTPVPSTRYERLKGSLAEVLGRCLEDIESKPLPSRL</sequence>
<proteinExistence type="predicted"/>
<dbReference type="Pfam" id="PF09339">
    <property type="entry name" value="HTH_IclR"/>
    <property type="match status" value="1"/>
</dbReference>
<gene>
    <name evidence="6" type="ORF">F4Y60_12080</name>
</gene>
<dbReference type="InterPro" id="IPR005471">
    <property type="entry name" value="Tscrpt_reg_IclR_N"/>
</dbReference>
<dbReference type="GO" id="GO:0003700">
    <property type="term" value="F:DNA-binding transcription factor activity"/>
    <property type="evidence" value="ECO:0007669"/>
    <property type="project" value="TreeGrafter"/>
</dbReference>
<comment type="caution">
    <text evidence="6">The sequence shown here is derived from an EMBL/GenBank/DDBJ whole genome shotgun (WGS) entry which is preliminary data.</text>
</comment>
<dbReference type="PANTHER" id="PTHR30136:SF35">
    <property type="entry name" value="HTH-TYPE TRANSCRIPTIONAL REGULATOR RV1719"/>
    <property type="match status" value="1"/>
</dbReference>
<keyword evidence="2" id="KW-0238">DNA-binding</keyword>
<evidence type="ECO:0000259" key="5">
    <source>
        <dbReference type="PROSITE" id="PS51078"/>
    </source>
</evidence>